<dbReference type="AlphaFoldDB" id="A0AAD5TJD5"/>
<reference evidence="2" key="1">
    <citation type="submission" date="2020-05" db="EMBL/GenBank/DDBJ databases">
        <title>Phylogenomic resolution of chytrid fungi.</title>
        <authorList>
            <person name="Stajich J.E."/>
            <person name="Amses K."/>
            <person name="Simmons R."/>
            <person name="Seto K."/>
            <person name="Myers J."/>
            <person name="Bonds A."/>
            <person name="Quandt C.A."/>
            <person name="Barry K."/>
            <person name="Liu P."/>
            <person name="Grigoriev I."/>
            <person name="Longcore J.E."/>
            <person name="James T.Y."/>
        </authorList>
    </citation>
    <scope>NUCLEOTIDE SEQUENCE</scope>
    <source>
        <strain evidence="2">JEL0379</strain>
    </source>
</reference>
<dbReference type="GO" id="GO:0031929">
    <property type="term" value="P:TOR signaling"/>
    <property type="evidence" value="ECO:0007669"/>
    <property type="project" value="TreeGrafter"/>
</dbReference>
<proteinExistence type="inferred from homology"/>
<comment type="similarity">
    <text evidence="1">Belongs to the TIP41 family.</text>
</comment>
<dbReference type="Pfam" id="PF04176">
    <property type="entry name" value="TIP41"/>
    <property type="match status" value="1"/>
</dbReference>
<accession>A0AAD5TJD5</accession>
<dbReference type="InterPro" id="IPR007303">
    <property type="entry name" value="TIP41-like"/>
</dbReference>
<dbReference type="GO" id="GO:0005829">
    <property type="term" value="C:cytosol"/>
    <property type="evidence" value="ECO:0007669"/>
    <property type="project" value="TreeGrafter"/>
</dbReference>
<dbReference type="PANTHER" id="PTHR21021:SF16">
    <property type="entry name" value="TIP41-LIKE PROTEIN"/>
    <property type="match status" value="1"/>
</dbReference>
<dbReference type="InterPro" id="IPR051330">
    <property type="entry name" value="Phosphatase_reg/MetRdx"/>
</dbReference>
<evidence type="ECO:0000313" key="3">
    <source>
        <dbReference type="Proteomes" id="UP001212152"/>
    </source>
</evidence>
<name>A0AAD5TJD5_9FUNG</name>
<evidence type="ECO:0000313" key="2">
    <source>
        <dbReference type="EMBL" id="KAJ3176305.1"/>
    </source>
</evidence>
<evidence type="ECO:0008006" key="4">
    <source>
        <dbReference type="Google" id="ProtNLM"/>
    </source>
</evidence>
<dbReference type="Proteomes" id="UP001212152">
    <property type="component" value="Unassembled WGS sequence"/>
</dbReference>
<protein>
    <recommendedName>
        <fullName evidence="4">Type 2A phosphatase activator TIP41</fullName>
    </recommendedName>
</protein>
<dbReference type="PANTHER" id="PTHR21021">
    <property type="entry name" value="GAF/PUTATIVE CYTOSKELETAL PROTEIN"/>
    <property type="match status" value="1"/>
</dbReference>
<evidence type="ECO:0000256" key="1">
    <source>
        <dbReference type="ARBA" id="ARBA00006658"/>
    </source>
</evidence>
<gene>
    <name evidence="2" type="ORF">HDU87_005347</name>
</gene>
<organism evidence="2 3">
    <name type="scientific">Geranomyces variabilis</name>
    <dbReference type="NCBI Taxonomy" id="109894"/>
    <lineage>
        <taxon>Eukaryota</taxon>
        <taxon>Fungi</taxon>
        <taxon>Fungi incertae sedis</taxon>
        <taxon>Chytridiomycota</taxon>
        <taxon>Chytridiomycota incertae sedis</taxon>
        <taxon>Chytridiomycetes</taxon>
        <taxon>Spizellomycetales</taxon>
        <taxon>Powellomycetaceae</taxon>
        <taxon>Geranomyces</taxon>
    </lineage>
</organism>
<comment type="caution">
    <text evidence="2">The sequence shown here is derived from an EMBL/GenBank/DDBJ whole genome shotgun (WGS) entry which is preliminary data.</text>
</comment>
<sequence>MVLPTPHAYSLIDNGSEKGIDLCGWKITTSKVAIFNSAELDRAAQELSVPNPEMLFGNNHLTLTHEASGVNITFKAVDALKRVDSSPNAAEGIKVAVAAHWTKNNADAAEKLKGVVKPYDWTYTTDYTGTLVGGAFEQAGKNDAGIDFEKLKRPDPILFYDDLVLYEDELADNGTAILTLRVRVMPTCFLVLLRFFLRVDGVLFRVNDSRLYHEFGTTRVVREYSSRDEDYNRIRGKIPKASPWGVRGASKHGSAEDLSSLTDPNWVSATMASVGPAEPNVTLATVTELRPGLPAPGKYLLVRETLTMTPPGNS</sequence>
<keyword evidence="3" id="KW-1185">Reference proteome</keyword>
<dbReference type="EMBL" id="JADGJQ010000042">
    <property type="protein sequence ID" value="KAJ3176305.1"/>
    <property type="molecule type" value="Genomic_DNA"/>
</dbReference>